<dbReference type="AlphaFoldDB" id="A0A0F9RET1"/>
<accession>A0A0F9RET1</accession>
<dbReference type="Gene3D" id="3.40.20.10">
    <property type="entry name" value="Severin"/>
    <property type="match status" value="1"/>
</dbReference>
<dbReference type="InterPro" id="IPR007123">
    <property type="entry name" value="Gelsolin-like_dom"/>
</dbReference>
<dbReference type="Pfam" id="PF00626">
    <property type="entry name" value="Gelsolin"/>
    <property type="match status" value="1"/>
</dbReference>
<evidence type="ECO:0000313" key="2">
    <source>
        <dbReference type="EMBL" id="KKN53379.1"/>
    </source>
</evidence>
<evidence type="ECO:0000259" key="1">
    <source>
        <dbReference type="Pfam" id="PF00626"/>
    </source>
</evidence>
<dbReference type="GO" id="GO:0051015">
    <property type="term" value="F:actin filament binding"/>
    <property type="evidence" value="ECO:0007669"/>
    <property type="project" value="InterPro"/>
</dbReference>
<reference evidence="2" key="1">
    <citation type="journal article" date="2015" name="Nature">
        <title>Complex archaea that bridge the gap between prokaryotes and eukaryotes.</title>
        <authorList>
            <person name="Spang A."/>
            <person name="Saw J.H."/>
            <person name="Jorgensen S.L."/>
            <person name="Zaremba-Niedzwiedzka K."/>
            <person name="Martijn J."/>
            <person name="Lind A.E."/>
            <person name="van Eijk R."/>
            <person name="Schleper C."/>
            <person name="Guy L."/>
            <person name="Ettema T.J."/>
        </authorList>
    </citation>
    <scope>NUCLEOTIDE SEQUENCE</scope>
</reference>
<proteinExistence type="predicted"/>
<name>A0A0F9RET1_9ZZZZ</name>
<dbReference type="SUPFAM" id="SSF55753">
    <property type="entry name" value="Actin depolymerizing proteins"/>
    <property type="match status" value="1"/>
</dbReference>
<feature type="domain" description="Gelsolin-like" evidence="1">
    <location>
        <begin position="15"/>
        <end position="80"/>
    </location>
</feature>
<gene>
    <name evidence="2" type="ORF">LCGC14_0602830</name>
</gene>
<dbReference type="InterPro" id="IPR029006">
    <property type="entry name" value="ADF-H/Gelsolin-like_dom_sf"/>
</dbReference>
<sequence>MILFSIYENGSLRKVNKADFKSSKVYLIDDFKTVYLWFGSNSSKKKKDFAMKRANELNKKKKPPAKLQIINQNKEFGTFIAIKELLKTGLKENGEIEARDELELNVDETLELISAGIEKDLEAEITLAADKLSKNEISYEDLSKQLAKLQLILLKSKIKPSEKEITKKTEEILKSSATYEELCWLVSELKILIKKKQIK</sequence>
<organism evidence="2">
    <name type="scientific">marine sediment metagenome</name>
    <dbReference type="NCBI Taxonomy" id="412755"/>
    <lineage>
        <taxon>unclassified sequences</taxon>
        <taxon>metagenomes</taxon>
        <taxon>ecological metagenomes</taxon>
    </lineage>
</organism>
<comment type="caution">
    <text evidence="2">The sequence shown here is derived from an EMBL/GenBank/DDBJ whole genome shotgun (WGS) entry which is preliminary data.</text>
</comment>
<dbReference type="InterPro" id="IPR007122">
    <property type="entry name" value="Villin/Gelsolin"/>
</dbReference>
<dbReference type="SMART" id="SM00262">
    <property type="entry name" value="GEL"/>
    <property type="match status" value="1"/>
</dbReference>
<protein>
    <recommendedName>
        <fullName evidence="1">Gelsolin-like domain-containing protein</fullName>
    </recommendedName>
</protein>
<dbReference type="EMBL" id="LAZR01000974">
    <property type="protein sequence ID" value="KKN53379.1"/>
    <property type="molecule type" value="Genomic_DNA"/>
</dbReference>